<organism evidence="1 2">
    <name type="scientific">Vitis vinifera</name>
    <name type="common">Grape</name>
    <dbReference type="NCBI Taxonomy" id="29760"/>
    <lineage>
        <taxon>Eukaryota</taxon>
        <taxon>Viridiplantae</taxon>
        <taxon>Streptophyta</taxon>
        <taxon>Embryophyta</taxon>
        <taxon>Tracheophyta</taxon>
        <taxon>Spermatophyta</taxon>
        <taxon>Magnoliopsida</taxon>
        <taxon>eudicotyledons</taxon>
        <taxon>Gunneridae</taxon>
        <taxon>Pentapetalae</taxon>
        <taxon>rosids</taxon>
        <taxon>Vitales</taxon>
        <taxon>Vitaceae</taxon>
        <taxon>Viteae</taxon>
        <taxon>Vitis</taxon>
    </lineage>
</organism>
<name>A0A438HES3_VITVI</name>
<proteinExistence type="predicted"/>
<dbReference type="Proteomes" id="UP000288805">
    <property type="component" value="Unassembled WGS sequence"/>
</dbReference>
<protein>
    <submittedName>
        <fullName evidence="1">Uncharacterized protein</fullName>
    </submittedName>
</protein>
<gene>
    <name evidence="1" type="ORF">CK203_042465</name>
</gene>
<sequence length="212" mass="23070">MFDVMSITVFFSFPKFDYENLLSYRSIPTSPDVVLCDLSLVGKYLANVEALHSLIFLDLLDKCGCSSSVFTCSISNAALSAQRCLGFFSSGLLLQCLAGLSYNIEIKDAYIPPWIISSICATMGSEGGALSDHVSFRSPFPSPKVFRSTVSSLENPHRRKKPSLLATFFQRSPFSTPTIPSGAQGGDLQVFSKHRREILSHAPATRVSSPAA</sequence>
<evidence type="ECO:0000313" key="2">
    <source>
        <dbReference type="Proteomes" id="UP000288805"/>
    </source>
</evidence>
<evidence type="ECO:0000313" key="1">
    <source>
        <dbReference type="EMBL" id="RVW82965.1"/>
    </source>
</evidence>
<dbReference type="EMBL" id="QGNW01000233">
    <property type="protein sequence ID" value="RVW82965.1"/>
    <property type="molecule type" value="Genomic_DNA"/>
</dbReference>
<accession>A0A438HES3</accession>
<dbReference type="AlphaFoldDB" id="A0A438HES3"/>
<comment type="caution">
    <text evidence="1">The sequence shown here is derived from an EMBL/GenBank/DDBJ whole genome shotgun (WGS) entry which is preliminary data.</text>
</comment>
<reference evidence="1 2" key="1">
    <citation type="journal article" date="2018" name="PLoS Genet.">
        <title>Population sequencing reveals clonal diversity and ancestral inbreeding in the grapevine cultivar Chardonnay.</title>
        <authorList>
            <person name="Roach M.J."/>
            <person name="Johnson D.L."/>
            <person name="Bohlmann J."/>
            <person name="van Vuuren H.J."/>
            <person name="Jones S.J."/>
            <person name="Pretorius I.S."/>
            <person name="Schmidt S.A."/>
            <person name="Borneman A.R."/>
        </authorList>
    </citation>
    <scope>NUCLEOTIDE SEQUENCE [LARGE SCALE GENOMIC DNA]</scope>
    <source>
        <strain evidence="2">cv. Chardonnay</strain>
        <tissue evidence="1">Leaf</tissue>
    </source>
</reference>